<dbReference type="Pfam" id="PF03466">
    <property type="entry name" value="LysR_substrate"/>
    <property type="match status" value="1"/>
</dbReference>
<dbReference type="AlphaFoldDB" id="A0A0L0MG35"/>
<organism evidence="6 7">
    <name type="scientific">Candidatus Burkholderia verschuerenii</name>
    <dbReference type="NCBI Taxonomy" id="242163"/>
    <lineage>
        <taxon>Bacteria</taxon>
        <taxon>Pseudomonadati</taxon>
        <taxon>Pseudomonadota</taxon>
        <taxon>Betaproteobacteria</taxon>
        <taxon>Burkholderiales</taxon>
        <taxon>Burkholderiaceae</taxon>
        <taxon>Burkholderia</taxon>
    </lineage>
</organism>
<keyword evidence="3" id="KW-0238">DNA-binding</keyword>
<comment type="caution">
    <text evidence="6">The sequence shown here is derived from an EMBL/GenBank/DDBJ whole genome shotgun (WGS) entry which is preliminary data.</text>
</comment>
<dbReference type="Pfam" id="PF00126">
    <property type="entry name" value="HTH_1"/>
    <property type="match status" value="1"/>
</dbReference>
<dbReference type="PANTHER" id="PTHR30346:SF17">
    <property type="entry name" value="LYSR FAMILY TRANSCRIPTIONAL REGULATOR"/>
    <property type="match status" value="1"/>
</dbReference>
<keyword evidence="2" id="KW-0805">Transcription regulation</keyword>
<evidence type="ECO:0000256" key="3">
    <source>
        <dbReference type="ARBA" id="ARBA00023125"/>
    </source>
</evidence>
<name>A0A0L0MG35_9BURK</name>
<dbReference type="PRINTS" id="PR00039">
    <property type="entry name" value="HTHLYSR"/>
</dbReference>
<dbReference type="FunFam" id="1.10.10.10:FF:000001">
    <property type="entry name" value="LysR family transcriptional regulator"/>
    <property type="match status" value="1"/>
</dbReference>
<evidence type="ECO:0000259" key="5">
    <source>
        <dbReference type="PROSITE" id="PS50931"/>
    </source>
</evidence>
<comment type="similarity">
    <text evidence="1">Belongs to the LysR transcriptional regulatory family.</text>
</comment>
<proteinExistence type="inferred from homology"/>
<dbReference type="SUPFAM" id="SSF46785">
    <property type="entry name" value="Winged helix' DNA-binding domain"/>
    <property type="match status" value="1"/>
</dbReference>
<dbReference type="Gene3D" id="3.40.190.10">
    <property type="entry name" value="Periplasmic binding protein-like II"/>
    <property type="match status" value="2"/>
</dbReference>
<evidence type="ECO:0000256" key="2">
    <source>
        <dbReference type="ARBA" id="ARBA00023015"/>
    </source>
</evidence>
<dbReference type="GO" id="GO:0003677">
    <property type="term" value="F:DNA binding"/>
    <property type="evidence" value="ECO:0007669"/>
    <property type="project" value="UniProtKB-KW"/>
</dbReference>
<dbReference type="InterPro" id="IPR005119">
    <property type="entry name" value="LysR_subst-bd"/>
</dbReference>
<dbReference type="PROSITE" id="PS50931">
    <property type="entry name" value="HTH_LYSR"/>
    <property type="match status" value="1"/>
</dbReference>
<dbReference type="PANTHER" id="PTHR30346">
    <property type="entry name" value="TRANSCRIPTIONAL DUAL REGULATOR HCAR-RELATED"/>
    <property type="match status" value="1"/>
</dbReference>
<dbReference type="Gene3D" id="1.10.10.10">
    <property type="entry name" value="Winged helix-like DNA-binding domain superfamily/Winged helix DNA-binding domain"/>
    <property type="match status" value="1"/>
</dbReference>
<dbReference type="CDD" id="cd08414">
    <property type="entry name" value="PBP2_LTTR_aromatics_like"/>
    <property type="match status" value="1"/>
</dbReference>
<evidence type="ECO:0000313" key="7">
    <source>
        <dbReference type="Proteomes" id="UP000036959"/>
    </source>
</evidence>
<evidence type="ECO:0000256" key="1">
    <source>
        <dbReference type="ARBA" id="ARBA00009437"/>
    </source>
</evidence>
<dbReference type="SUPFAM" id="SSF53850">
    <property type="entry name" value="Periplasmic binding protein-like II"/>
    <property type="match status" value="1"/>
</dbReference>
<dbReference type="EMBL" id="LFJJ01000026">
    <property type="protein sequence ID" value="KND61288.1"/>
    <property type="molecule type" value="Genomic_DNA"/>
</dbReference>
<protein>
    <submittedName>
        <fullName evidence="6">Transcriptional regulator, LysR family</fullName>
    </submittedName>
</protein>
<dbReference type="InterPro" id="IPR000847">
    <property type="entry name" value="LysR_HTH_N"/>
</dbReference>
<sequence length="321" mass="35237">MDLRHLRYFLAVADSGSVAAAARQLHIVQPALSRQIRDLEEELGAALFSRNARGVELTAAGAQFALDARRLLIDMESARQRALRVAQGSAGTLRIGVSPTYGWHPTILAHINNFRQSHPDISLYVEPLLAVKQMDALIEGKLDGGFFGWRDLRDPRFEAVTVFNCGLRLAVPDRADAAFDVPQRLVDLADKPCVWFDRDAAPPYYDFLIRQCQLAGFSPNIVQLGGDTMTILGLVAAGIGYSIVPDTSVHSHPSATRLVTHPELTLKYPVEFVWKHDDEFNGPLARFIREVKAQVSAVAADERGPVGAVLDEASQPLHDIG</sequence>
<accession>A0A0L0MG35</accession>
<gene>
    <name evidence="6" type="ORF">BVER_04155c</name>
</gene>
<dbReference type="Proteomes" id="UP000036959">
    <property type="component" value="Unassembled WGS sequence"/>
</dbReference>
<dbReference type="GO" id="GO:0032993">
    <property type="term" value="C:protein-DNA complex"/>
    <property type="evidence" value="ECO:0007669"/>
    <property type="project" value="TreeGrafter"/>
</dbReference>
<evidence type="ECO:0000256" key="4">
    <source>
        <dbReference type="ARBA" id="ARBA00023163"/>
    </source>
</evidence>
<dbReference type="InterPro" id="IPR036390">
    <property type="entry name" value="WH_DNA-bd_sf"/>
</dbReference>
<dbReference type="GO" id="GO:0003700">
    <property type="term" value="F:DNA-binding transcription factor activity"/>
    <property type="evidence" value="ECO:0007669"/>
    <property type="project" value="InterPro"/>
</dbReference>
<keyword evidence="7" id="KW-1185">Reference proteome</keyword>
<dbReference type="RefSeq" id="WP_083452082.1">
    <property type="nucleotide sequence ID" value="NZ_LFJJ01000026.1"/>
</dbReference>
<keyword evidence="4" id="KW-0804">Transcription</keyword>
<dbReference type="InterPro" id="IPR036388">
    <property type="entry name" value="WH-like_DNA-bd_sf"/>
</dbReference>
<dbReference type="PATRIC" id="fig|242163.4.peg.3708"/>
<reference evidence="7" key="1">
    <citation type="submission" date="2015-06" db="EMBL/GenBank/DDBJ databases">
        <title>Comparative genomics of Burkholderia leaf nodule symbionts.</title>
        <authorList>
            <person name="Carlier A."/>
            <person name="Eberl L."/>
            <person name="Pinto-Carbo M."/>
        </authorList>
    </citation>
    <scope>NUCLEOTIDE SEQUENCE [LARGE SCALE GENOMIC DNA]</scope>
    <source>
        <strain evidence="7">UZHbot4</strain>
    </source>
</reference>
<evidence type="ECO:0000313" key="6">
    <source>
        <dbReference type="EMBL" id="KND61288.1"/>
    </source>
</evidence>
<dbReference type="OrthoDB" id="5292387at2"/>
<feature type="domain" description="HTH lysR-type" evidence="5">
    <location>
        <begin position="1"/>
        <end position="58"/>
    </location>
</feature>